<dbReference type="Proteomes" id="UP001306950">
    <property type="component" value="Unassembled WGS sequence"/>
</dbReference>
<evidence type="ECO:0000256" key="3">
    <source>
        <dbReference type="ARBA" id="ARBA00023014"/>
    </source>
</evidence>
<dbReference type="SUPFAM" id="SSF54106">
    <property type="entry name" value="LysM domain"/>
    <property type="match status" value="1"/>
</dbReference>
<dbReference type="InterPro" id="IPR018392">
    <property type="entry name" value="LysM"/>
</dbReference>
<dbReference type="SMART" id="SM00257">
    <property type="entry name" value="LysM"/>
    <property type="match status" value="1"/>
</dbReference>
<dbReference type="InterPro" id="IPR009010">
    <property type="entry name" value="Asp_de-COase-like_dom_sf"/>
</dbReference>
<dbReference type="SUPFAM" id="SSF53706">
    <property type="entry name" value="Formate dehydrogenase/DMSO reductase, domains 1-3"/>
    <property type="match status" value="1"/>
</dbReference>
<dbReference type="InterPro" id="IPR036779">
    <property type="entry name" value="LysM_dom_sf"/>
</dbReference>
<dbReference type="Gene3D" id="3.40.50.740">
    <property type="match status" value="1"/>
</dbReference>
<dbReference type="RefSeq" id="WP_331848512.1">
    <property type="nucleotide sequence ID" value="NZ_JAZHPZ010000014.1"/>
</dbReference>
<accession>A0ABU7VZI3</accession>
<dbReference type="Pfam" id="PF00384">
    <property type="entry name" value="Molybdopterin"/>
    <property type="match status" value="1"/>
</dbReference>
<dbReference type="Pfam" id="PF01476">
    <property type="entry name" value="LysM"/>
    <property type="match status" value="1"/>
</dbReference>
<dbReference type="EMBL" id="JAZHPZ010000014">
    <property type="protein sequence ID" value="MEF2968327.1"/>
    <property type="molecule type" value="Genomic_DNA"/>
</dbReference>
<evidence type="ECO:0000256" key="2">
    <source>
        <dbReference type="ARBA" id="ARBA00023004"/>
    </source>
</evidence>
<dbReference type="Gene3D" id="2.40.40.20">
    <property type="match status" value="1"/>
</dbReference>
<protein>
    <submittedName>
        <fullName evidence="6">Molybdopterin-dependent oxidoreductase</fullName>
    </submittedName>
</protein>
<organism evidence="6 7">
    <name type="scientific">Paenibacillus haidiansis</name>
    <dbReference type="NCBI Taxonomy" id="1574488"/>
    <lineage>
        <taxon>Bacteria</taxon>
        <taxon>Bacillati</taxon>
        <taxon>Bacillota</taxon>
        <taxon>Bacilli</taxon>
        <taxon>Bacillales</taxon>
        <taxon>Paenibacillaceae</taxon>
        <taxon>Paenibacillus</taxon>
    </lineage>
</organism>
<gene>
    <name evidence="6" type="ORF">V3851_21060</name>
</gene>
<keyword evidence="7" id="KW-1185">Reference proteome</keyword>
<reference evidence="6 7" key="1">
    <citation type="submission" date="2024-02" db="EMBL/GenBank/DDBJ databases">
        <title>A nitrogen-fixing paenibacillus bacterium.</title>
        <authorList>
            <person name="Zhang W.L."/>
            <person name="Chen S.F."/>
        </authorList>
    </citation>
    <scope>NUCLEOTIDE SEQUENCE [LARGE SCALE GENOMIC DNA]</scope>
    <source>
        <strain evidence="6 7">M1</strain>
    </source>
</reference>
<name>A0ABU7VZI3_9BACL</name>
<dbReference type="Gene3D" id="3.10.350.10">
    <property type="entry name" value="LysM domain"/>
    <property type="match status" value="1"/>
</dbReference>
<dbReference type="CDD" id="cd00508">
    <property type="entry name" value="MopB_CT_Fdh-Nap-like"/>
    <property type="match status" value="1"/>
</dbReference>
<evidence type="ECO:0000256" key="1">
    <source>
        <dbReference type="ARBA" id="ARBA00022723"/>
    </source>
</evidence>
<dbReference type="Gene3D" id="3.40.228.10">
    <property type="entry name" value="Dimethylsulfoxide Reductase, domain 2"/>
    <property type="match status" value="1"/>
</dbReference>
<feature type="domain" description="LysM" evidence="5">
    <location>
        <begin position="462"/>
        <end position="506"/>
    </location>
</feature>
<keyword evidence="1" id="KW-0479">Metal-binding</keyword>
<dbReference type="InterPro" id="IPR006656">
    <property type="entry name" value="Mopterin_OxRdtase"/>
</dbReference>
<dbReference type="Pfam" id="PF01568">
    <property type="entry name" value="Molydop_binding"/>
    <property type="match status" value="1"/>
</dbReference>
<evidence type="ECO:0000313" key="6">
    <source>
        <dbReference type="EMBL" id="MEF2968327.1"/>
    </source>
</evidence>
<dbReference type="PANTHER" id="PTHR43105:SF10">
    <property type="entry name" value="NADH-QUINONE OXIDOREDUCTASE SUBUNIT G"/>
    <property type="match status" value="1"/>
</dbReference>
<comment type="caution">
    <text evidence="6">The sequence shown here is derived from an EMBL/GenBank/DDBJ whole genome shotgun (WGS) entry which is preliminary data.</text>
</comment>
<sequence>MTTGIPVDILLNAAHRLGKTPSLVTTTLQGVYQSADATTACVAINNMHLIRGLIGKPGCGPFHMAGQPSSSANRTVGGVGTFPAHRNPANPSHIKEIARLWNVDEAKLPVGPEKGIEEQIDLMEMGRIGFFWNIGTNPMVSLPNRRRARAAFEKTFVVVQDPFLTETATVADVLLPAALWGEKEGVMENADRTINLLRKAVNPPGGIRTDFEILLDFANRMGLKDRDGHPLIAYKTTEECFEEWKKVSQGRPCDMTGITYEKLERCNGLRWPVNDEHPEGTTRLYTDFKFPTETEYTQSFTKHQFTGRPLTKKEYEKKNPNGRAILYPITYLPPAESPTEKYPMWLTTGRLVWHWHTRTKTARSPFLHIAAPRGYVEINEVDAQLLSLVPGELVRISSPRGWIEVPARIGNVAQKGLVFVPFHFGSWEGREAANELTADFTDPLSKQPSFKQSACKIEKMRSQHIVTAEDTLQSLANKYCISVDDLQKANRLTSPYDIQIGKCLEIPVSTINVPIPPYLPERRR</sequence>
<evidence type="ECO:0000313" key="7">
    <source>
        <dbReference type="Proteomes" id="UP001306950"/>
    </source>
</evidence>
<dbReference type="CDD" id="cd00118">
    <property type="entry name" value="LysM"/>
    <property type="match status" value="1"/>
</dbReference>
<dbReference type="PROSITE" id="PS51782">
    <property type="entry name" value="LYSM"/>
    <property type="match status" value="1"/>
</dbReference>
<dbReference type="InterPro" id="IPR050123">
    <property type="entry name" value="Prok_molybdopt-oxidoreductase"/>
</dbReference>
<proteinExistence type="predicted"/>
<evidence type="ECO:0000259" key="5">
    <source>
        <dbReference type="PROSITE" id="PS51782"/>
    </source>
</evidence>
<evidence type="ECO:0000256" key="4">
    <source>
        <dbReference type="SAM" id="MobiDB-lite"/>
    </source>
</evidence>
<dbReference type="SUPFAM" id="SSF50692">
    <property type="entry name" value="ADC-like"/>
    <property type="match status" value="1"/>
</dbReference>
<dbReference type="PANTHER" id="PTHR43105">
    <property type="entry name" value="RESPIRATORY NITRATE REDUCTASE"/>
    <property type="match status" value="1"/>
</dbReference>
<keyword evidence="2" id="KW-0408">Iron</keyword>
<dbReference type="InterPro" id="IPR006657">
    <property type="entry name" value="MoPterin_dinucl-bd_dom"/>
</dbReference>
<feature type="region of interest" description="Disordered" evidence="4">
    <location>
        <begin position="67"/>
        <end position="88"/>
    </location>
</feature>
<keyword evidence="3" id="KW-0411">Iron-sulfur</keyword>